<gene>
    <name evidence="1" type="ORF">M8818_000629</name>
</gene>
<protein>
    <submittedName>
        <fullName evidence="1">Uncharacterized protein</fullName>
    </submittedName>
</protein>
<evidence type="ECO:0000313" key="1">
    <source>
        <dbReference type="EMBL" id="KAK8219655.1"/>
    </source>
</evidence>
<reference evidence="1" key="1">
    <citation type="submission" date="2024-02" db="EMBL/GenBank/DDBJ databases">
        <title>Metagenome Assembled Genome of Zalaria obscura JY119.</title>
        <authorList>
            <person name="Vighnesh L."/>
            <person name="Jagadeeshwari U."/>
            <person name="Venkata Ramana C."/>
            <person name="Sasikala C."/>
        </authorList>
    </citation>
    <scope>NUCLEOTIDE SEQUENCE</scope>
    <source>
        <strain evidence="1">JY119</strain>
    </source>
</reference>
<accession>A0ACC3SPQ6</accession>
<keyword evidence="2" id="KW-1185">Reference proteome</keyword>
<evidence type="ECO:0000313" key="2">
    <source>
        <dbReference type="Proteomes" id="UP001320706"/>
    </source>
</evidence>
<dbReference type="EMBL" id="JAMKPW020000003">
    <property type="protein sequence ID" value="KAK8219655.1"/>
    <property type="molecule type" value="Genomic_DNA"/>
</dbReference>
<proteinExistence type="predicted"/>
<dbReference type="Proteomes" id="UP001320706">
    <property type="component" value="Unassembled WGS sequence"/>
</dbReference>
<name>A0ACC3SPQ6_9PEZI</name>
<organism evidence="1 2">
    <name type="scientific">Zalaria obscura</name>
    <dbReference type="NCBI Taxonomy" id="2024903"/>
    <lineage>
        <taxon>Eukaryota</taxon>
        <taxon>Fungi</taxon>
        <taxon>Dikarya</taxon>
        <taxon>Ascomycota</taxon>
        <taxon>Pezizomycotina</taxon>
        <taxon>Dothideomycetes</taxon>
        <taxon>Dothideomycetidae</taxon>
        <taxon>Dothideales</taxon>
        <taxon>Zalariaceae</taxon>
        <taxon>Zalaria</taxon>
    </lineage>
</organism>
<comment type="caution">
    <text evidence="1">The sequence shown here is derived from an EMBL/GenBank/DDBJ whole genome shotgun (WGS) entry which is preliminary data.</text>
</comment>
<sequence length="429" mass="46082">MLHLDGRKLEGGGQLLRISLCLSALTGTPVKIVHIRGNRSGGGGLKAQHLACVKWLAAACGAEVEGAELKSKTLVFKPAGEMDAVSPAYKQRRLLDDSVIYETRLDIGSPGSIGLALQAVLPFILLSPPQDGSVVPSLVHLTITGGTNVSQSPSYDYIEQVLLPMLEDIGIPPVKFTLDRRGWSTGRAGIGSVTFHIQPLAFYQPLPAFELLPPETAEPSSPGVLGKTASPARIDATLLTHSSALCQKLKSAVEASVQTRFGEHLKEDTKTLNFRFDATPAASTFYLLLVATLPHGGKHIKLGCDCLWEKKVTDIMQKADQVAKAVTQRLAAEVKSRACVDEHMRNQLVVFQALAEGRSHIYAGESADGEAREASLHTQTAEWVAAEFLGVEFGNGTGNGIGYVRARSSSVNEEEDMLVQKLDRVELEA</sequence>